<proteinExistence type="predicted"/>
<evidence type="ECO:0000313" key="2">
    <source>
        <dbReference type="EMBL" id="MBQ0926008.1"/>
    </source>
</evidence>
<evidence type="ECO:0000313" key="3">
    <source>
        <dbReference type="Proteomes" id="UP000674084"/>
    </source>
</evidence>
<keyword evidence="1" id="KW-0472">Membrane</keyword>
<dbReference type="Proteomes" id="UP000674084">
    <property type="component" value="Unassembled WGS sequence"/>
</dbReference>
<gene>
    <name evidence="2" type="ORF">KBO27_18820</name>
</gene>
<name>A0ABS5DI83_9PSEU</name>
<sequence length="80" mass="8421">MASSSPRSAILPISIAMFGIGLLAIVLIFALFATGHQDLPAWISIVALLCPAGLIFGVIATVVRARRHQVPPEGRDSART</sequence>
<dbReference type="RefSeq" id="WP_210971214.1">
    <property type="nucleotide sequence ID" value="NZ_JAGPXE010000007.1"/>
</dbReference>
<feature type="transmembrane region" description="Helical" evidence="1">
    <location>
        <begin position="39"/>
        <end position="63"/>
    </location>
</feature>
<organism evidence="2 3">
    <name type="scientific">Saccharopolyspora endophytica</name>
    <dbReference type="NCBI Taxonomy" id="543886"/>
    <lineage>
        <taxon>Bacteria</taxon>
        <taxon>Bacillati</taxon>
        <taxon>Actinomycetota</taxon>
        <taxon>Actinomycetes</taxon>
        <taxon>Pseudonocardiales</taxon>
        <taxon>Pseudonocardiaceae</taxon>
        <taxon>Saccharopolyspora</taxon>
    </lineage>
</organism>
<evidence type="ECO:0000256" key="1">
    <source>
        <dbReference type="SAM" id="Phobius"/>
    </source>
</evidence>
<comment type="caution">
    <text evidence="2">The sequence shown here is derived from an EMBL/GenBank/DDBJ whole genome shotgun (WGS) entry which is preliminary data.</text>
</comment>
<protein>
    <recommendedName>
        <fullName evidence="4">DUF2530 domain-containing protein</fullName>
    </recommendedName>
</protein>
<keyword evidence="1" id="KW-1133">Transmembrane helix</keyword>
<dbReference type="EMBL" id="JAGPXE010000007">
    <property type="protein sequence ID" value="MBQ0926008.1"/>
    <property type="molecule type" value="Genomic_DNA"/>
</dbReference>
<accession>A0ABS5DI83</accession>
<keyword evidence="3" id="KW-1185">Reference proteome</keyword>
<keyword evidence="1" id="KW-0812">Transmembrane</keyword>
<evidence type="ECO:0008006" key="4">
    <source>
        <dbReference type="Google" id="ProtNLM"/>
    </source>
</evidence>
<reference evidence="2 3" key="1">
    <citation type="submission" date="2021-04" db="EMBL/GenBank/DDBJ databases">
        <title>Whole-genome sequencing of Saccharopolyspora endophytica KCTC 19397.</title>
        <authorList>
            <person name="Ay H."/>
            <person name="Saygin H."/>
            <person name="Sahin N."/>
        </authorList>
    </citation>
    <scope>NUCLEOTIDE SEQUENCE [LARGE SCALE GENOMIC DNA]</scope>
    <source>
        <strain evidence="2 3">KCTC 19397</strain>
    </source>
</reference>
<feature type="transmembrane region" description="Helical" evidence="1">
    <location>
        <begin position="9"/>
        <end position="33"/>
    </location>
</feature>